<dbReference type="GO" id="GO:0016853">
    <property type="term" value="F:isomerase activity"/>
    <property type="evidence" value="ECO:0007669"/>
    <property type="project" value="UniProtKB-KW"/>
</dbReference>
<dbReference type="SMART" id="SM00855">
    <property type="entry name" value="PGAM"/>
    <property type="match status" value="2"/>
</dbReference>
<dbReference type="InterPro" id="IPR029033">
    <property type="entry name" value="His_PPase_superfam"/>
</dbReference>
<feature type="binding site" evidence="2">
    <location>
        <begin position="338"/>
        <end position="345"/>
    </location>
    <ligand>
        <name>substrate</name>
    </ligand>
</feature>
<keyword evidence="4" id="KW-0413">Isomerase</keyword>
<feature type="binding site" evidence="2">
    <location>
        <position position="388"/>
    </location>
    <ligand>
        <name>substrate</name>
    </ligand>
</feature>
<dbReference type="Proteomes" id="UP000002274">
    <property type="component" value="Chromosome"/>
</dbReference>
<protein>
    <submittedName>
        <fullName evidence="4">Possible alpha-ribazole-5'-P phosphatase</fullName>
        <ecNumber evidence="4">5.4.2.-</ecNumber>
    </submittedName>
</protein>
<dbReference type="Pfam" id="PF00300">
    <property type="entry name" value="His_Phos_1"/>
    <property type="match status" value="2"/>
</dbReference>
<dbReference type="InterPro" id="IPR050275">
    <property type="entry name" value="PGM_Phosphatase"/>
</dbReference>
<feature type="active site" description="Proton donor/acceptor" evidence="1">
    <location>
        <position position="413"/>
    </location>
</feature>
<dbReference type="HOGENOM" id="CLU_035286_1_0_3"/>
<dbReference type="EC" id="5.4.2.-" evidence="4"/>
<evidence type="ECO:0000256" key="1">
    <source>
        <dbReference type="PIRSR" id="PIRSR613078-1"/>
    </source>
</evidence>
<dbReference type="SUPFAM" id="SSF53254">
    <property type="entry name" value="Phosphoglycerate mutase-like"/>
    <property type="match status" value="2"/>
</dbReference>
<dbReference type="InterPro" id="IPR013078">
    <property type="entry name" value="His_Pase_superF_clade-1"/>
</dbReference>
<dbReference type="InterPro" id="IPR001345">
    <property type="entry name" value="PG/BPGM_mutase_AS"/>
</dbReference>
<sequence>MEMVGVTDGLLKLSCNPTNQIKTANISDTKARPTFQSGSRVYRLIRLNRGSKLNDQASIEADSRWPQHSALTAVQHSLKGIAEDHPILRWQGAPYDGRVKTSLPVPLRLLLVRHGLSSFNRERRIQGRSDLSTLTSEGQEQARQTGQALKEIQINAVYSSPLKRAASTTTNLLASKGSDLRPCFDDGLLEIDLAPWSGLCSDEVKITFPDAYRTWKQQPQELVLKREDGNPYKPIGELMEQAREFLRKLIQRHPLEGDETVLVVSHNCILRCLILVLLGEPDQGLRRLRLDNASLSVFNLIPLSEQSHQAQIECLNSTVHLHQQLPSKGKGPRLILVRHGETDWNQQGRFQGQIDIPLNKNGFAQAAAAGAFLSDVLIDQAYSSSMTRPRQTAEAILKHHPDVQLEVTQGLVEIGHGLWEGKLESDIEAGWPELLEAWKQAPQTVQMPEGETIQDVSERSVACWNKIANSLAPEATALVVAHDAVNKTILCHLLGMTPADIWVVKQGNGGVTVVDIATDPGQPAVVTSLNLTSHLGGVLDRTAAGAL</sequence>
<evidence type="ECO:0000313" key="4">
    <source>
        <dbReference type="EMBL" id="ABM77504.1"/>
    </source>
</evidence>
<dbReference type="PANTHER" id="PTHR48100:SF10">
    <property type="entry name" value="2-CARBOXY-D-ARABINITOL-1-PHOSPHATASE-RELATED"/>
    <property type="match status" value="1"/>
</dbReference>
<organism evidence="4 5">
    <name type="scientific">Prochlorococcus marinus (strain MIT 9303)</name>
    <dbReference type="NCBI Taxonomy" id="59922"/>
    <lineage>
        <taxon>Bacteria</taxon>
        <taxon>Bacillati</taxon>
        <taxon>Cyanobacteriota</taxon>
        <taxon>Cyanophyceae</taxon>
        <taxon>Synechococcales</taxon>
        <taxon>Prochlorococcaceae</taxon>
        <taxon>Prochlorococcus</taxon>
    </lineage>
</organism>
<dbReference type="GO" id="GO:0016791">
    <property type="term" value="F:phosphatase activity"/>
    <property type="evidence" value="ECO:0007669"/>
    <property type="project" value="TreeGrafter"/>
</dbReference>
<dbReference type="Gene3D" id="3.40.50.1240">
    <property type="entry name" value="Phosphoglycerate mutase-like"/>
    <property type="match status" value="2"/>
</dbReference>
<dbReference type="CDD" id="cd07067">
    <property type="entry name" value="HP_PGM_like"/>
    <property type="match status" value="2"/>
</dbReference>
<evidence type="ECO:0000256" key="3">
    <source>
        <dbReference type="PIRSR" id="PIRSR613078-3"/>
    </source>
</evidence>
<dbReference type="KEGG" id="pmf:P9303_07531"/>
<evidence type="ECO:0000256" key="2">
    <source>
        <dbReference type="PIRSR" id="PIRSR613078-2"/>
    </source>
</evidence>
<feature type="site" description="Transition state stabilizer" evidence="3">
    <location>
        <position position="482"/>
    </location>
</feature>
<accession>A2C7P4</accession>
<reference evidence="4 5" key="1">
    <citation type="journal article" date="2007" name="PLoS Genet.">
        <title>Patterns and implications of gene gain and loss in the evolution of Prochlorococcus.</title>
        <authorList>
            <person name="Kettler G.C."/>
            <person name="Martiny A.C."/>
            <person name="Huang K."/>
            <person name="Zucker J."/>
            <person name="Coleman M.L."/>
            <person name="Rodrigue S."/>
            <person name="Chen F."/>
            <person name="Lapidus A."/>
            <person name="Ferriera S."/>
            <person name="Johnson J."/>
            <person name="Steglich C."/>
            <person name="Church G.M."/>
            <person name="Richardson P."/>
            <person name="Chisholm S.W."/>
        </authorList>
    </citation>
    <scope>NUCLEOTIDE SEQUENCE [LARGE SCALE GENOMIC DNA]</scope>
    <source>
        <strain evidence="4 5">MIT 9303</strain>
    </source>
</reference>
<proteinExistence type="predicted"/>
<dbReference type="STRING" id="59922.P9303_07531"/>
<name>A2C7P4_PROM3</name>
<gene>
    <name evidence="4" type="primary">gpmB</name>
    <name evidence="4" type="ordered locus">P9303_07531</name>
</gene>
<dbReference type="AlphaFoldDB" id="A2C7P4"/>
<evidence type="ECO:0000313" key="5">
    <source>
        <dbReference type="Proteomes" id="UP000002274"/>
    </source>
</evidence>
<feature type="active site" description="Tele-phosphohistidine intermediate" evidence="1">
    <location>
        <position position="339"/>
    </location>
</feature>
<dbReference type="PANTHER" id="PTHR48100">
    <property type="entry name" value="BROAD-SPECIFICITY PHOSPHATASE YOR283W-RELATED"/>
    <property type="match status" value="1"/>
</dbReference>
<dbReference type="PROSITE" id="PS00175">
    <property type="entry name" value="PG_MUTASE"/>
    <property type="match status" value="1"/>
</dbReference>
<dbReference type="EMBL" id="CP000554">
    <property type="protein sequence ID" value="ABM77504.1"/>
    <property type="molecule type" value="Genomic_DNA"/>
</dbReference>